<dbReference type="RefSeq" id="WP_231062189.1">
    <property type="nucleotide sequence ID" value="NZ_JAJNOR010000003.1"/>
</dbReference>
<name>A0AAP2RIZ1_9FIRM</name>
<comment type="caution">
    <text evidence="9">The sequence shown here is derived from an EMBL/GenBank/DDBJ whole genome shotgun (WGS) entry which is preliminary data.</text>
</comment>
<organism evidence="9 10">
    <name type="scientific">Lientehia hominis</name>
    <dbReference type="NCBI Taxonomy" id="2897778"/>
    <lineage>
        <taxon>Bacteria</taxon>
        <taxon>Bacillati</taxon>
        <taxon>Bacillota</taxon>
        <taxon>Clostridia</taxon>
        <taxon>Lachnospirales</taxon>
        <taxon>Lachnospiraceae</taxon>
        <taxon>Lientehia</taxon>
    </lineage>
</organism>
<accession>A0AAP2RIZ1</accession>
<dbReference type="AlphaFoldDB" id="A0AAP2RIZ1"/>
<reference evidence="9 10" key="1">
    <citation type="submission" date="2021-11" db="EMBL/GenBank/DDBJ databases">
        <title>Lacrimispora sp. nov. NSJ-141 isolated from human feces.</title>
        <authorList>
            <person name="Abdugheni R."/>
        </authorList>
    </citation>
    <scope>NUCLEOTIDE SEQUENCE [LARGE SCALE GENOMIC DNA]</scope>
    <source>
        <strain evidence="9 10">NSJ-141</strain>
    </source>
</reference>
<feature type="transmembrane region" description="Helical" evidence="7">
    <location>
        <begin position="79"/>
        <end position="99"/>
    </location>
</feature>
<evidence type="ECO:0000256" key="2">
    <source>
        <dbReference type="ARBA" id="ARBA00006464"/>
    </source>
</evidence>
<feature type="domain" description="Bacterial sugar transferase" evidence="8">
    <location>
        <begin position="276"/>
        <end position="478"/>
    </location>
</feature>
<keyword evidence="3 9" id="KW-0808">Transferase</keyword>
<gene>
    <name evidence="9" type="ORF">LQE92_06545</name>
</gene>
<comment type="subcellular location">
    <subcellularLocation>
        <location evidence="1">Membrane</location>
        <topology evidence="1">Multi-pass membrane protein</topology>
    </subcellularLocation>
</comment>
<dbReference type="InterPro" id="IPR003362">
    <property type="entry name" value="Bact_transf"/>
</dbReference>
<dbReference type="Pfam" id="PF13727">
    <property type="entry name" value="CoA_binding_3"/>
    <property type="match status" value="1"/>
</dbReference>
<evidence type="ECO:0000256" key="1">
    <source>
        <dbReference type="ARBA" id="ARBA00004141"/>
    </source>
</evidence>
<dbReference type="EMBL" id="JAJNOR010000003">
    <property type="protein sequence ID" value="MCD2492289.1"/>
    <property type="molecule type" value="Genomic_DNA"/>
</dbReference>
<evidence type="ECO:0000256" key="5">
    <source>
        <dbReference type="ARBA" id="ARBA00022989"/>
    </source>
</evidence>
<dbReference type="PANTHER" id="PTHR30576">
    <property type="entry name" value="COLANIC BIOSYNTHESIS UDP-GLUCOSE LIPID CARRIER TRANSFERASE"/>
    <property type="match status" value="1"/>
</dbReference>
<dbReference type="Pfam" id="PF02397">
    <property type="entry name" value="Bac_transf"/>
    <property type="match status" value="1"/>
</dbReference>
<evidence type="ECO:0000259" key="8">
    <source>
        <dbReference type="Pfam" id="PF02397"/>
    </source>
</evidence>
<dbReference type="GO" id="GO:0016020">
    <property type="term" value="C:membrane"/>
    <property type="evidence" value="ECO:0007669"/>
    <property type="project" value="UniProtKB-SubCell"/>
</dbReference>
<feature type="transmembrane region" description="Helical" evidence="7">
    <location>
        <begin position="45"/>
        <end position="67"/>
    </location>
</feature>
<comment type="similarity">
    <text evidence="2">Belongs to the bacterial sugar transferase family.</text>
</comment>
<proteinExistence type="inferred from homology"/>
<evidence type="ECO:0000256" key="7">
    <source>
        <dbReference type="SAM" id="Phobius"/>
    </source>
</evidence>
<evidence type="ECO:0000313" key="10">
    <source>
        <dbReference type="Proteomes" id="UP001299265"/>
    </source>
</evidence>
<dbReference type="PANTHER" id="PTHR30576:SF10">
    <property type="entry name" value="SLL5057 PROTEIN"/>
    <property type="match status" value="1"/>
</dbReference>
<dbReference type="NCBIfam" id="TIGR03025">
    <property type="entry name" value="EPS_sugtrans"/>
    <property type="match status" value="1"/>
</dbReference>
<keyword evidence="10" id="KW-1185">Reference proteome</keyword>
<feature type="transmembrane region" description="Helical" evidence="7">
    <location>
        <begin position="111"/>
        <end position="129"/>
    </location>
</feature>
<keyword evidence="6 7" id="KW-0472">Membrane</keyword>
<evidence type="ECO:0000256" key="3">
    <source>
        <dbReference type="ARBA" id="ARBA00022679"/>
    </source>
</evidence>
<protein>
    <submittedName>
        <fullName evidence="9">Sugar transferase</fullName>
    </submittedName>
</protein>
<dbReference type="Gene3D" id="3.40.50.720">
    <property type="entry name" value="NAD(P)-binding Rossmann-like Domain"/>
    <property type="match status" value="1"/>
</dbReference>
<dbReference type="InterPro" id="IPR017475">
    <property type="entry name" value="EPS_sugar_tfrase"/>
</dbReference>
<dbReference type="GO" id="GO:0016780">
    <property type="term" value="F:phosphotransferase activity, for other substituted phosphate groups"/>
    <property type="evidence" value="ECO:0007669"/>
    <property type="project" value="TreeGrafter"/>
</dbReference>
<evidence type="ECO:0000256" key="4">
    <source>
        <dbReference type="ARBA" id="ARBA00022692"/>
    </source>
</evidence>
<evidence type="ECO:0000256" key="6">
    <source>
        <dbReference type="ARBA" id="ARBA00023136"/>
    </source>
</evidence>
<feature type="transmembrane region" description="Helical" evidence="7">
    <location>
        <begin position="12"/>
        <end position="33"/>
    </location>
</feature>
<keyword evidence="4 7" id="KW-0812">Transmembrane</keyword>
<keyword evidence="5 7" id="KW-1133">Transmembrane helix</keyword>
<feature type="transmembrane region" description="Helical" evidence="7">
    <location>
        <begin position="281"/>
        <end position="303"/>
    </location>
</feature>
<evidence type="ECO:0000313" key="9">
    <source>
        <dbReference type="EMBL" id="MCD2492289.1"/>
    </source>
</evidence>
<dbReference type="Proteomes" id="UP001299265">
    <property type="component" value="Unassembled WGS sequence"/>
</dbReference>
<sequence length="483" mass="55870">MYRKESQGWLKHLDFMLLDILCLHMSFLLGYFIRHGFHNPYGNYIYRNMAVVLTLIEIVVMIFFESLKNVLKRGYYREFVMTVRHVCLVMLIATFYLFAAQEGEQYSRASLYLMGGIYWVLSYFMRLAWKNVLKKKMKETGKRSLLIVTVGKMAEAVIDNIRDNNYEKFHLAGAVILDRDLEGTYIAGVFIVASRDNVVDYVCREWVDEIFVCLPEKEPYPTELINQFTEMGTVVHVNLTKPSELVGKKQFVERIGRYTVLTTSLNYATPGQLFIKRALDIAGGLAGCVVTGILFLFLAPVIYVRSPGPIFFSQTRVGKNGKKFKLYKFRSMYVDAEERKKELADQNRVEGGMMFKVQWDPRIIGSRILPNGKFKKGIGNYIRDWSLDEFPQFFNVLKGDMSLVGTRPPTVDEWEKYELRHRARLAAKPGMTGMWQVSGRSNVTDFEEVVKLDTKYINEWSMGLDFRILLKTVAVVFKKEGSM</sequence>